<dbReference type="Proteomes" id="UP001305647">
    <property type="component" value="Unassembled WGS sequence"/>
</dbReference>
<protein>
    <submittedName>
        <fullName evidence="1">Uncharacterized protein</fullName>
    </submittedName>
</protein>
<keyword evidence="2" id="KW-1185">Reference proteome</keyword>
<sequence length="146" mass="15727">MSGSGGFYKYRCKNFYTYNCPNWVYCNGHACAMCLTEGRDAAESEPAAALPHQHSSTTAWQAQRRQAAGNPSAATEICVPQAIQGTLRYTVMEIVPGGDETGPGTYWVLREKAMAPQALPYSTITTSDTPRPVMAPARVAGGQVAY</sequence>
<comment type="caution">
    <text evidence="1">The sequence shown here is derived from an EMBL/GenBank/DDBJ whole genome shotgun (WGS) entry which is preliminary data.</text>
</comment>
<dbReference type="EMBL" id="MU863637">
    <property type="protein sequence ID" value="KAK4100963.1"/>
    <property type="molecule type" value="Genomic_DNA"/>
</dbReference>
<reference evidence="1" key="1">
    <citation type="journal article" date="2023" name="Mol. Phylogenet. Evol.">
        <title>Genome-scale phylogeny and comparative genomics of the fungal order Sordariales.</title>
        <authorList>
            <person name="Hensen N."/>
            <person name="Bonometti L."/>
            <person name="Westerberg I."/>
            <person name="Brannstrom I.O."/>
            <person name="Guillou S."/>
            <person name="Cros-Aarteil S."/>
            <person name="Calhoun S."/>
            <person name="Haridas S."/>
            <person name="Kuo A."/>
            <person name="Mondo S."/>
            <person name="Pangilinan J."/>
            <person name="Riley R."/>
            <person name="LaButti K."/>
            <person name="Andreopoulos B."/>
            <person name="Lipzen A."/>
            <person name="Chen C."/>
            <person name="Yan M."/>
            <person name="Daum C."/>
            <person name="Ng V."/>
            <person name="Clum A."/>
            <person name="Steindorff A."/>
            <person name="Ohm R.A."/>
            <person name="Martin F."/>
            <person name="Silar P."/>
            <person name="Natvig D.O."/>
            <person name="Lalanne C."/>
            <person name="Gautier V."/>
            <person name="Ament-Velasquez S.L."/>
            <person name="Kruys A."/>
            <person name="Hutchinson M.I."/>
            <person name="Powell A.J."/>
            <person name="Barry K."/>
            <person name="Miller A.N."/>
            <person name="Grigoriev I.V."/>
            <person name="Debuchy R."/>
            <person name="Gladieux P."/>
            <person name="Hiltunen Thoren M."/>
            <person name="Johannesson H."/>
        </authorList>
    </citation>
    <scope>NUCLEOTIDE SEQUENCE</scope>
    <source>
        <strain evidence="1">CBS 757.83</strain>
    </source>
</reference>
<reference evidence="1" key="2">
    <citation type="submission" date="2023-05" db="EMBL/GenBank/DDBJ databases">
        <authorList>
            <consortium name="Lawrence Berkeley National Laboratory"/>
            <person name="Steindorff A."/>
            <person name="Hensen N."/>
            <person name="Bonometti L."/>
            <person name="Westerberg I."/>
            <person name="Brannstrom I.O."/>
            <person name="Guillou S."/>
            <person name="Cros-Aarteil S."/>
            <person name="Calhoun S."/>
            <person name="Haridas S."/>
            <person name="Kuo A."/>
            <person name="Mondo S."/>
            <person name="Pangilinan J."/>
            <person name="Riley R."/>
            <person name="Labutti K."/>
            <person name="Andreopoulos B."/>
            <person name="Lipzen A."/>
            <person name="Chen C."/>
            <person name="Yanf M."/>
            <person name="Daum C."/>
            <person name="Ng V."/>
            <person name="Clum A."/>
            <person name="Ohm R."/>
            <person name="Martin F."/>
            <person name="Silar P."/>
            <person name="Natvig D."/>
            <person name="Lalanne C."/>
            <person name="Gautier V."/>
            <person name="Ament-Velasquez S.L."/>
            <person name="Kruys A."/>
            <person name="Hutchinson M.I."/>
            <person name="Powell A.J."/>
            <person name="Barry K."/>
            <person name="Miller A.N."/>
            <person name="Grigoriev I.V."/>
            <person name="Debuchy R."/>
            <person name="Gladieux P."/>
            <person name="Thoren M.H."/>
            <person name="Johannesson H."/>
        </authorList>
    </citation>
    <scope>NUCLEOTIDE SEQUENCE</scope>
    <source>
        <strain evidence="1">CBS 757.83</strain>
    </source>
</reference>
<organism evidence="1 2">
    <name type="scientific">Parathielavia hyrcaniae</name>
    <dbReference type="NCBI Taxonomy" id="113614"/>
    <lineage>
        <taxon>Eukaryota</taxon>
        <taxon>Fungi</taxon>
        <taxon>Dikarya</taxon>
        <taxon>Ascomycota</taxon>
        <taxon>Pezizomycotina</taxon>
        <taxon>Sordariomycetes</taxon>
        <taxon>Sordariomycetidae</taxon>
        <taxon>Sordariales</taxon>
        <taxon>Chaetomiaceae</taxon>
        <taxon>Parathielavia</taxon>
    </lineage>
</organism>
<gene>
    <name evidence="1" type="ORF">N658DRAFT_426671</name>
</gene>
<proteinExistence type="predicted"/>
<evidence type="ECO:0000313" key="2">
    <source>
        <dbReference type="Proteomes" id="UP001305647"/>
    </source>
</evidence>
<evidence type="ECO:0000313" key="1">
    <source>
        <dbReference type="EMBL" id="KAK4100963.1"/>
    </source>
</evidence>
<dbReference type="AlphaFoldDB" id="A0AAN6T156"/>
<name>A0AAN6T156_9PEZI</name>
<accession>A0AAN6T156</accession>